<dbReference type="Gene3D" id="3.80.10.10">
    <property type="entry name" value="Ribonuclease Inhibitor"/>
    <property type="match status" value="1"/>
</dbReference>
<dbReference type="SUPFAM" id="SSF52047">
    <property type="entry name" value="RNI-like"/>
    <property type="match status" value="1"/>
</dbReference>
<reference evidence="1" key="1">
    <citation type="submission" date="2020-07" db="EMBL/GenBank/DDBJ databases">
        <authorList>
            <person name="Nieuwenhuis M."/>
            <person name="Van De Peppel L.J.J."/>
        </authorList>
    </citation>
    <scope>NUCLEOTIDE SEQUENCE</scope>
    <source>
        <strain evidence="1">AP01</strain>
        <tissue evidence="1">Mycelium</tissue>
    </source>
</reference>
<dbReference type="OrthoDB" id="3156934at2759"/>
<name>A0A9P7G668_9AGAR</name>
<proteinExistence type="predicted"/>
<accession>A0A9P7G668</accession>
<dbReference type="EMBL" id="JABCKV010000092">
    <property type="protein sequence ID" value="KAG5643866.1"/>
    <property type="molecule type" value="Genomic_DNA"/>
</dbReference>
<comment type="caution">
    <text evidence="1">The sequence shown here is derived from an EMBL/GenBank/DDBJ whole genome shotgun (WGS) entry which is preliminary data.</text>
</comment>
<sequence>MRRFRLENPRYPTQIEEILSVMANPAPLLESLELHSLPRKRASILPDNLFGGVAPRLQALDLHGWFLSPDSWHILPTLTTLKMDYLSNLNGGPSLFELIKLLEMAPNIQNLSLSSVHRDTSTPIPDEYTVRLHNLRQLRICDTLSRCTDVIERLRYPILTQFTLRIHSQSGYDNDHYGGYIASLQRIGGLAAACMAPLCSLQLRRESYGVYGLEGWTQRYAHLHAPVDVPNMKIIISCFPDPPTAHDPDKHYFSGSIRAIWEVLPKTNLECIYLEGTIFSRQIFQEAFGDNPSLRTISIADDESEVVEKGIPRKRDTERMGAVLLGHDALKFRSLQTLVIKEWNFHEYGALEATALWHCASTRQANGATLRALHILKSVGFEQLHCKEQAEVTFAIDSIREIVSEVYWDVQDKAAAA</sequence>
<reference evidence="1" key="2">
    <citation type="submission" date="2021-10" db="EMBL/GenBank/DDBJ databases">
        <title>Phylogenomics reveals ancestral predisposition of the termite-cultivated fungus Termitomyces towards a domesticated lifestyle.</title>
        <authorList>
            <person name="Auxier B."/>
            <person name="Grum-Grzhimaylo A."/>
            <person name="Cardenas M.E."/>
            <person name="Lodge J.D."/>
            <person name="Laessoe T."/>
            <person name="Pedersen O."/>
            <person name="Smith M.E."/>
            <person name="Kuyper T.W."/>
            <person name="Franco-Molano E.A."/>
            <person name="Baroni T.J."/>
            <person name="Aanen D.K."/>
        </authorList>
    </citation>
    <scope>NUCLEOTIDE SEQUENCE</scope>
    <source>
        <strain evidence="1">AP01</strain>
        <tissue evidence="1">Mycelium</tissue>
    </source>
</reference>
<protein>
    <submittedName>
        <fullName evidence="1">Uncharacterized protein</fullName>
    </submittedName>
</protein>
<evidence type="ECO:0000313" key="2">
    <source>
        <dbReference type="Proteomes" id="UP000775547"/>
    </source>
</evidence>
<dbReference type="AlphaFoldDB" id="A0A9P7G668"/>
<organism evidence="1 2">
    <name type="scientific">Asterophora parasitica</name>
    <dbReference type="NCBI Taxonomy" id="117018"/>
    <lineage>
        <taxon>Eukaryota</taxon>
        <taxon>Fungi</taxon>
        <taxon>Dikarya</taxon>
        <taxon>Basidiomycota</taxon>
        <taxon>Agaricomycotina</taxon>
        <taxon>Agaricomycetes</taxon>
        <taxon>Agaricomycetidae</taxon>
        <taxon>Agaricales</taxon>
        <taxon>Tricholomatineae</taxon>
        <taxon>Lyophyllaceae</taxon>
        <taxon>Asterophora</taxon>
    </lineage>
</organism>
<dbReference type="Proteomes" id="UP000775547">
    <property type="component" value="Unassembled WGS sequence"/>
</dbReference>
<dbReference type="InterPro" id="IPR032675">
    <property type="entry name" value="LRR_dom_sf"/>
</dbReference>
<keyword evidence="2" id="KW-1185">Reference proteome</keyword>
<gene>
    <name evidence="1" type="ORF">DXG03_009550</name>
</gene>
<evidence type="ECO:0000313" key="1">
    <source>
        <dbReference type="EMBL" id="KAG5643866.1"/>
    </source>
</evidence>